<evidence type="ECO:0000256" key="5">
    <source>
        <dbReference type="ARBA" id="ARBA00022692"/>
    </source>
</evidence>
<keyword evidence="7" id="KW-0406">Ion transport</keyword>
<dbReference type="Proteomes" id="UP000241421">
    <property type="component" value="Unassembled WGS sequence"/>
</dbReference>
<dbReference type="GO" id="GO:0046930">
    <property type="term" value="C:pore complex"/>
    <property type="evidence" value="ECO:0007669"/>
    <property type="project" value="UniProtKB-KW"/>
</dbReference>
<evidence type="ECO:0000256" key="8">
    <source>
        <dbReference type="ARBA" id="ARBA00023114"/>
    </source>
</evidence>
<keyword evidence="8" id="KW-0626">Porin</keyword>
<dbReference type="PANTHER" id="PTHR34501:SF9">
    <property type="entry name" value="MAJOR OUTER MEMBRANE PROTEIN P.IA"/>
    <property type="match status" value="1"/>
</dbReference>
<dbReference type="InterPro" id="IPR050298">
    <property type="entry name" value="Gram-neg_bact_OMP"/>
</dbReference>
<dbReference type="PANTHER" id="PTHR34501">
    <property type="entry name" value="PROTEIN YDDL-RELATED"/>
    <property type="match status" value="1"/>
</dbReference>
<dbReference type="SUPFAM" id="SSF56935">
    <property type="entry name" value="Porins"/>
    <property type="match status" value="1"/>
</dbReference>
<dbReference type="InterPro" id="IPR033900">
    <property type="entry name" value="Gram_neg_porin_domain"/>
</dbReference>
<evidence type="ECO:0000313" key="13">
    <source>
        <dbReference type="EMBL" id="PWF44670.1"/>
    </source>
</evidence>
<dbReference type="OrthoDB" id="5289162at2"/>
<dbReference type="GO" id="GO:0009279">
    <property type="term" value="C:cell outer membrane"/>
    <property type="evidence" value="ECO:0007669"/>
    <property type="project" value="UniProtKB-SubCell"/>
</dbReference>
<evidence type="ECO:0000256" key="11">
    <source>
        <dbReference type="SAM" id="SignalP"/>
    </source>
</evidence>
<dbReference type="GO" id="GO:0015288">
    <property type="term" value="F:porin activity"/>
    <property type="evidence" value="ECO:0007669"/>
    <property type="project" value="UniProtKB-KW"/>
</dbReference>
<dbReference type="CDD" id="cd00342">
    <property type="entry name" value="gram_neg_porins"/>
    <property type="match status" value="1"/>
</dbReference>
<dbReference type="InterPro" id="IPR023614">
    <property type="entry name" value="Porin_dom_sf"/>
</dbReference>
<evidence type="ECO:0000256" key="10">
    <source>
        <dbReference type="ARBA" id="ARBA00023237"/>
    </source>
</evidence>
<evidence type="ECO:0000313" key="14">
    <source>
        <dbReference type="Proteomes" id="UP000241421"/>
    </source>
</evidence>
<comment type="subunit">
    <text evidence="2">Homotrimer.</text>
</comment>
<protein>
    <submittedName>
        <fullName evidence="13">Porin</fullName>
    </submittedName>
</protein>
<gene>
    <name evidence="13" type="ORF">C7C56_019220</name>
</gene>
<dbReference type="Gene3D" id="2.40.160.10">
    <property type="entry name" value="Porin"/>
    <property type="match status" value="1"/>
</dbReference>
<keyword evidence="9" id="KW-0472">Membrane</keyword>
<feature type="chain" id="PRO_5015688435" evidence="11">
    <location>
        <begin position="21"/>
        <end position="337"/>
    </location>
</feature>
<keyword evidence="5" id="KW-0812">Transmembrane</keyword>
<organism evidence="13 14">
    <name type="scientific">Massilia glaciei</name>
    <dbReference type="NCBI Taxonomy" id="1524097"/>
    <lineage>
        <taxon>Bacteria</taxon>
        <taxon>Pseudomonadati</taxon>
        <taxon>Pseudomonadota</taxon>
        <taxon>Betaproteobacteria</taxon>
        <taxon>Burkholderiales</taxon>
        <taxon>Oxalobacteraceae</taxon>
        <taxon>Telluria group</taxon>
        <taxon>Massilia</taxon>
    </lineage>
</organism>
<evidence type="ECO:0000256" key="9">
    <source>
        <dbReference type="ARBA" id="ARBA00023136"/>
    </source>
</evidence>
<dbReference type="InterPro" id="IPR002299">
    <property type="entry name" value="Porin_Neis"/>
</dbReference>
<comment type="caution">
    <text evidence="13">The sequence shown here is derived from an EMBL/GenBank/DDBJ whole genome shotgun (WGS) entry which is preliminary data.</text>
</comment>
<proteinExistence type="predicted"/>
<dbReference type="AlphaFoldDB" id="A0A2U2HGW4"/>
<dbReference type="PRINTS" id="PR00182">
    <property type="entry name" value="ECOLNEIPORIN"/>
</dbReference>
<reference evidence="13 14" key="1">
    <citation type="submission" date="2018-04" db="EMBL/GenBank/DDBJ databases">
        <title>Massilia violaceinigra sp. nov., a novel purple-pigmented bacterium isolated from Tianshan glacier, Xinjiang, China.</title>
        <authorList>
            <person name="Wang H."/>
        </authorList>
    </citation>
    <scope>NUCLEOTIDE SEQUENCE [LARGE SCALE GENOMIC DNA]</scope>
    <source>
        <strain evidence="13 14">B448-2</strain>
    </source>
</reference>
<accession>A0A2U2HGW4</accession>
<dbReference type="Pfam" id="PF13609">
    <property type="entry name" value="Porin_4"/>
    <property type="match status" value="1"/>
</dbReference>
<evidence type="ECO:0000256" key="4">
    <source>
        <dbReference type="ARBA" id="ARBA00022452"/>
    </source>
</evidence>
<evidence type="ECO:0000256" key="1">
    <source>
        <dbReference type="ARBA" id="ARBA00004571"/>
    </source>
</evidence>
<evidence type="ECO:0000256" key="2">
    <source>
        <dbReference type="ARBA" id="ARBA00011233"/>
    </source>
</evidence>
<dbReference type="GO" id="GO:0034220">
    <property type="term" value="P:monoatomic ion transmembrane transport"/>
    <property type="evidence" value="ECO:0007669"/>
    <property type="project" value="InterPro"/>
</dbReference>
<keyword evidence="6 11" id="KW-0732">Signal</keyword>
<sequence length="337" mass="34794">MQFKLLAAAVIASLPLVASAQSSVTIYGIVDASVAREDNGTPGGTRTLVNSGDQSTSRFGFKGVEDIGSGLKAIFNLEGGINVSTGMGDSALFGRRAVVGLQGSFGTVTVGREYTPIAEVAKNSDIFGQGFYGTNLVAFGTDRLTRRISNSVNYSSVPMNGLRFGAGYGNGETLVGPSLDLMGIAVDYTVGGLYLGAGYHTVERLAIGDDKEMIVGAGYKMGNFAIKGNWMAADLAGPNNKYEQLGVGVSLAAGASTFFANASEQKLDVGGAKGRTLALAYSYAFSKRTNVYASYARLSNNATARFGIASAGSGLVPPAAAFGADPSNLSIGVRHFF</sequence>
<keyword evidence="14" id="KW-1185">Reference proteome</keyword>
<name>A0A2U2HGW4_9BURK</name>
<evidence type="ECO:0000259" key="12">
    <source>
        <dbReference type="Pfam" id="PF13609"/>
    </source>
</evidence>
<comment type="subcellular location">
    <subcellularLocation>
        <location evidence="1">Cell outer membrane</location>
        <topology evidence="1">Multi-pass membrane protein</topology>
    </subcellularLocation>
</comment>
<evidence type="ECO:0000256" key="3">
    <source>
        <dbReference type="ARBA" id="ARBA00022448"/>
    </source>
</evidence>
<keyword evidence="4" id="KW-1134">Transmembrane beta strand</keyword>
<keyword evidence="3" id="KW-0813">Transport</keyword>
<evidence type="ECO:0000256" key="6">
    <source>
        <dbReference type="ARBA" id="ARBA00022729"/>
    </source>
</evidence>
<keyword evidence="10" id="KW-0998">Cell outer membrane</keyword>
<evidence type="ECO:0000256" key="7">
    <source>
        <dbReference type="ARBA" id="ARBA00023065"/>
    </source>
</evidence>
<dbReference type="EMBL" id="PXWF02000265">
    <property type="protein sequence ID" value="PWF44670.1"/>
    <property type="molecule type" value="Genomic_DNA"/>
</dbReference>
<dbReference type="PRINTS" id="PR00184">
    <property type="entry name" value="NEISSPPORIN"/>
</dbReference>
<dbReference type="InterPro" id="IPR001702">
    <property type="entry name" value="Porin_Gram-ve"/>
</dbReference>
<feature type="domain" description="Porin" evidence="12">
    <location>
        <begin position="7"/>
        <end position="302"/>
    </location>
</feature>
<feature type="signal peptide" evidence="11">
    <location>
        <begin position="1"/>
        <end position="20"/>
    </location>
</feature>
<dbReference type="RefSeq" id="WP_106758988.1">
    <property type="nucleotide sequence ID" value="NZ_PXWF02000265.1"/>
</dbReference>